<comment type="caution">
    <text evidence="1">The sequence shown here is derived from an EMBL/GenBank/DDBJ whole genome shotgun (WGS) entry which is preliminary data.</text>
</comment>
<name>A0A8S3K2W0_9BILA</name>
<protein>
    <submittedName>
        <fullName evidence="1">Uncharacterized protein</fullName>
    </submittedName>
</protein>
<organism evidence="1 2">
    <name type="scientific">Rotaria magnacalcarata</name>
    <dbReference type="NCBI Taxonomy" id="392030"/>
    <lineage>
        <taxon>Eukaryota</taxon>
        <taxon>Metazoa</taxon>
        <taxon>Spiralia</taxon>
        <taxon>Gnathifera</taxon>
        <taxon>Rotifera</taxon>
        <taxon>Eurotatoria</taxon>
        <taxon>Bdelloidea</taxon>
        <taxon>Philodinida</taxon>
        <taxon>Philodinidae</taxon>
        <taxon>Rotaria</taxon>
    </lineage>
</organism>
<evidence type="ECO:0000313" key="2">
    <source>
        <dbReference type="Proteomes" id="UP000676336"/>
    </source>
</evidence>
<reference evidence="1" key="1">
    <citation type="submission" date="2021-02" db="EMBL/GenBank/DDBJ databases">
        <authorList>
            <person name="Nowell W R."/>
        </authorList>
    </citation>
    <scope>NUCLEOTIDE SEQUENCE</scope>
</reference>
<proteinExistence type="predicted"/>
<sequence length="89" mass="10587">MCYNRNIQEKKSSRDHQRVLVPFMTNGTQTQYMWQSPQSVQHYFIQPAIQQQAQPSIMYMPPPYPLQQNPAFQQPYYYGQTPLPAITYQ</sequence>
<evidence type="ECO:0000313" key="1">
    <source>
        <dbReference type="EMBL" id="CAF5224070.1"/>
    </source>
</evidence>
<dbReference type="AlphaFoldDB" id="A0A8S3K2W0"/>
<accession>A0A8S3K2W0</accession>
<gene>
    <name evidence="1" type="ORF">SMN809_LOCUS83628</name>
</gene>
<dbReference type="Proteomes" id="UP000676336">
    <property type="component" value="Unassembled WGS sequence"/>
</dbReference>
<dbReference type="EMBL" id="CAJOBI010356335">
    <property type="protein sequence ID" value="CAF5224070.1"/>
    <property type="molecule type" value="Genomic_DNA"/>
</dbReference>